<dbReference type="SUPFAM" id="SSF53850">
    <property type="entry name" value="Periplasmic binding protein-like II"/>
    <property type="match status" value="1"/>
</dbReference>
<dbReference type="AlphaFoldDB" id="A0A366KDK1"/>
<dbReference type="InterPro" id="IPR050490">
    <property type="entry name" value="Bact_solute-bd_prot1"/>
</dbReference>
<sequence length="473" mass="51812">MDKEGIPMKKSARIASACIACLAMLSFSACGGPGPQGGKGAGGAEQIHSDAKANDDAKCQNTIKKKGVEKVTVWAWYPAMEKMVDRFNDQHDDVQVCWTRAGSGQTQYQKITTAVKAKSGLADVVQIEYDVLSQYVSGVEKHLVDLNQFGAGKLAGQYTKGVWNSVSLGGGKSIYAIPVDQGPFVMMYRKDIFDKYGVKVPTTWQEYEQAGKELRQNGFQGHIGNYEPSGNGSNVTLIAQNKGKVYDYSASEPDKLGVDFTSKQSQEVMEYWQKLAKEGVVTTDDAYTAEWYKKIVDGSWATAVCASWLVGNVRGVSGADSSADWKISKAPVWDSSTPSVNFGGSSLAVTDQAKDTKKAAKVAMEFFDDPAIQQTAITESGLFPTWTKVLNSDRFKNMTDPFYGDQKINEVIAPVALAYKGYDYLPFQPYAYDEQTKVFTEIVRNGADVPSSLRSLNKTLTDYATQQGFTVRR</sequence>
<protein>
    <submittedName>
        <fullName evidence="2">ABC transporter substrate-binding protein</fullName>
    </submittedName>
</protein>
<evidence type="ECO:0000313" key="3">
    <source>
        <dbReference type="Proteomes" id="UP000252345"/>
    </source>
</evidence>
<proteinExistence type="predicted"/>
<accession>A0A366KDK1</accession>
<dbReference type="PANTHER" id="PTHR43649">
    <property type="entry name" value="ARABINOSE-BINDING PROTEIN-RELATED"/>
    <property type="match status" value="1"/>
</dbReference>
<dbReference type="Pfam" id="PF13416">
    <property type="entry name" value="SBP_bac_8"/>
    <property type="match status" value="1"/>
</dbReference>
<dbReference type="EMBL" id="PDCH01000003">
    <property type="protein sequence ID" value="RBP99649.1"/>
    <property type="molecule type" value="Genomic_DNA"/>
</dbReference>
<dbReference type="PANTHER" id="PTHR43649:SF14">
    <property type="entry name" value="BLR3389 PROTEIN"/>
    <property type="match status" value="1"/>
</dbReference>
<gene>
    <name evidence="2" type="ORF">CRD59_02660</name>
</gene>
<name>A0A366KDK1_9BIFI</name>
<keyword evidence="1" id="KW-0732">Signal</keyword>
<dbReference type="Proteomes" id="UP000252345">
    <property type="component" value="Unassembled WGS sequence"/>
</dbReference>
<evidence type="ECO:0000256" key="1">
    <source>
        <dbReference type="SAM" id="SignalP"/>
    </source>
</evidence>
<keyword evidence="3" id="KW-1185">Reference proteome</keyword>
<dbReference type="InterPro" id="IPR006059">
    <property type="entry name" value="SBP"/>
</dbReference>
<dbReference type="PROSITE" id="PS51257">
    <property type="entry name" value="PROKAR_LIPOPROTEIN"/>
    <property type="match status" value="1"/>
</dbReference>
<dbReference type="Gene3D" id="3.40.190.10">
    <property type="entry name" value="Periplasmic binding protein-like II"/>
    <property type="match status" value="1"/>
</dbReference>
<evidence type="ECO:0000313" key="2">
    <source>
        <dbReference type="EMBL" id="RBP99649.1"/>
    </source>
</evidence>
<feature type="chain" id="PRO_5039686494" evidence="1">
    <location>
        <begin position="32"/>
        <end position="473"/>
    </location>
</feature>
<comment type="caution">
    <text evidence="2">The sequence shown here is derived from an EMBL/GenBank/DDBJ whole genome shotgun (WGS) entry which is preliminary data.</text>
</comment>
<reference evidence="2 3" key="1">
    <citation type="submission" date="2017-10" db="EMBL/GenBank/DDBJ databases">
        <title>Bifidobacterium xylocopum sp. nov. and Bifidobacterium aemilianum sp. nov., from the carpenter bee (Xylocopa violacea) digestive tract.</title>
        <authorList>
            <person name="Alberoni D."/>
            <person name="Baffoni L."/>
            <person name="Di Gioia D."/>
            <person name="Gaggia F."/>
            <person name="Biavati B."/>
        </authorList>
    </citation>
    <scope>NUCLEOTIDE SEQUENCE [LARGE SCALE GENOMIC DNA]</scope>
    <source>
        <strain evidence="2 3">XV2</strain>
    </source>
</reference>
<organism evidence="2 3">
    <name type="scientific">Bifidobacterium xylocopae</name>
    <dbReference type="NCBI Taxonomy" id="2493119"/>
    <lineage>
        <taxon>Bacteria</taxon>
        <taxon>Bacillati</taxon>
        <taxon>Actinomycetota</taxon>
        <taxon>Actinomycetes</taxon>
        <taxon>Bifidobacteriales</taxon>
        <taxon>Bifidobacteriaceae</taxon>
        <taxon>Bifidobacterium</taxon>
    </lineage>
</organism>
<feature type="signal peptide" evidence="1">
    <location>
        <begin position="1"/>
        <end position="31"/>
    </location>
</feature>